<dbReference type="GO" id="GO:0000329">
    <property type="term" value="C:fungal-type vacuole membrane"/>
    <property type="evidence" value="ECO:0007669"/>
    <property type="project" value="TreeGrafter"/>
</dbReference>
<protein>
    <submittedName>
        <fullName evidence="7">Major facilitator superfamily domain-containing protein</fullName>
    </submittedName>
</protein>
<proteinExistence type="predicted"/>
<dbReference type="PANTHER" id="PTHR21576:SF160">
    <property type="entry name" value="NODULIN-LIKE DOMAIN-CONTAINING PROTEIN"/>
    <property type="match status" value="1"/>
</dbReference>
<feature type="transmembrane region" description="Helical" evidence="6">
    <location>
        <begin position="149"/>
        <end position="172"/>
    </location>
</feature>
<sequence>MHGTGTAPRLLSVTRLATLVVSTLVALSSGSNYVVSAYLPQLGTRLHLTHTQLNIFAVAGNVGMYTSGLFWGRLGDARGPRPLLIGAFVFLLTGYLGIRGLFNAGLGNASELSQLRFVLLVMCSFFTGVGGNAGMLSAMSATANSFPDYFRAIVLGVVMSGFGLSAFFFSSISHALFPGNASDFLLVLGLGTALPMVLGFFFVRPIPLPLTTGEAGSSVNYQSLSTDPGVFQDHGSSSTHLVFQSDEDEEADSHESVPLHAPRPHALSDSVEASSSPGVLNRRHVNMPPPTREPPSKKVAEGRGVDLHRWSLWKTIDFWIVCSIHILLSGTGLMYINNVGAIAQALFARGNTGYDEAESSAWQAAQVSVISLANCFGRVLIGIIADTVKSRAHVPRSFCMPLVSTLFVFALLLLIVIDDVHHLWAASGFVGLAYGCWFGLLPTTTIEWFGLAHFSENWGIISVFPAIGGNLFSLAFGRNLDAHDPTTAEISPPTSGAPPSISAHQCLTGRDCYVQSLYLNLFACMIALALSVWAGRRDWSHWKRRLQHESVVDWEAAEGAGDSDEVL</sequence>
<accession>A0AAD4LU99</accession>
<comment type="subcellular location">
    <subcellularLocation>
        <location evidence="1">Membrane</location>
        <topology evidence="1">Multi-pass membrane protein</topology>
    </subcellularLocation>
</comment>
<feature type="transmembrane region" description="Helical" evidence="6">
    <location>
        <begin position="517"/>
        <end position="535"/>
    </location>
</feature>
<dbReference type="SUPFAM" id="SSF103473">
    <property type="entry name" value="MFS general substrate transporter"/>
    <property type="match status" value="1"/>
</dbReference>
<feature type="transmembrane region" description="Helical" evidence="6">
    <location>
        <begin position="364"/>
        <end position="385"/>
    </location>
</feature>
<organism evidence="7 8">
    <name type="scientific">Lactarius akahatsu</name>
    <dbReference type="NCBI Taxonomy" id="416441"/>
    <lineage>
        <taxon>Eukaryota</taxon>
        <taxon>Fungi</taxon>
        <taxon>Dikarya</taxon>
        <taxon>Basidiomycota</taxon>
        <taxon>Agaricomycotina</taxon>
        <taxon>Agaricomycetes</taxon>
        <taxon>Russulales</taxon>
        <taxon>Russulaceae</taxon>
        <taxon>Lactarius</taxon>
    </lineage>
</organism>
<feature type="transmembrane region" description="Helical" evidence="6">
    <location>
        <begin position="184"/>
        <end position="203"/>
    </location>
</feature>
<keyword evidence="2 6" id="KW-0812">Transmembrane</keyword>
<evidence type="ECO:0000313" key="7">
    <source>
        <dbReference type="EMBL" id="KAH8999471.1"/>
    </source>
</evidence>
<dbReference type="PANTHER" id="PTHR21576">
    <property type="entry name" value="UNCHARACTERIZED NODULIN-LIKE PROTEIN"/>
    <property type="match status" value="1"/>
</dbReference>
<dbReference type="InterPro" id="IPR036259">
    <property type="entry name" value="MFS_trans_sf"/>
</dbReference>
<comment type="caution">
    <text evidence="7">The sequence shown here is derived from an EMBL/GenBank/DDBJ whole genome shotgun (WGS) entry which is preliminary data.</text>
</comment>
<feature type="transmembrane region" description="Helical" evidence="6">
    <location>
        <begin position="397"/>
        <end position="417"/>
    </location>
</feature>
<feature type="transmembrane region" description="Helical" evidence="6">
    <location>
        <begin position="423"/>
        <end position="446"/>
    </location>
</feature>
<evidence type="ECO:0000256" key="1">
    <source>
        <dbReference type="ARBA" id="ARBA00004141"/>
    </source>
</evidence>
<feature type="transmembrane region" description="Helical" evidence="6">
    <location>
        <begin position="458"/>
        <end position="476"/>
    </location>
</feature>
<keyword evidence="4 6" id="KW-0472">Membrane</keyword>
<dbReference type="InterPro" id="IPR011701">
    <property type="entry name" value="MFS"/>
</dbReference>
<dbReference type="AlphaFoldDB" id="A0AAD4LU99"/>
<keyword evidence="3 6" id="KW-1133">Transmembrane helix</keyword>
<feature type="transmembrane region" description="Helical" evidence="6">
    <location>
        <begin position="114"/>
        <end position="137"/>
    </location>
</feature>
<dbReference type="Pfam" id="PF07690">
    <property type="entry name" value="MFS_1"/>
    <property type="match status" value="1"/>
</dbReference>
<name>A0AAD4LU99_9AGAM</name>
<dbReference type="EMBL" id="JAKELL010000004">
    <property type="protein sequence ID" value="KAH8999471.1"/>
    <property type="molecule type" value="Genomic_DNA"/>
</dbReference>
<feature type="transmembrane region" description="Helical" evidence="6">
    <location>
        <begin position="52"/>
        <end position="71"/>
    </location>
</feature>
<evidence type="ECO:0000256" key="4">
    <source>
        <dbReference type="ARBA" id="ARBA00023136"/>
    </source>
</evidence>
<reference evidence="7" key="1">
    <citation type="submission" date="2022-01" db="EMBL/GenBank/DDBJ databases">
        <title>Comparative genomics reveals a dynamic genome evolution in the ectomycorrhizal milk-cap (Lactarius) mushrooms.</title>
        <authorList>
            <consortium name="DOE Joint Genome Institute"/>
            <person name="Lebreton A."/>
            <person name="Tang N."/>
            <person name="Kuo A."/>
            <person name="LaButti K."/>
            <person name="Drula E."/>
            <person name="Barry K."/>
            <person name="Clum A."/>
            <person name="Lipzen A."/>
            <person name="Mousain D."/>
            <person name="Ng V."/>
            <person name="Wang R."/>
            <person name="Wang X."/>
            <person name="Dai Y."/>
            <person name="Henrissat B."/>
            <person name="Grigoriev I.V."/>
            <person name="Guerin-Laguette A."/>
            <person name="Yu F."/>
            <person name="Martin F.M."/>
        </authorList>
    </citation>
    <scope>NUCLEOTIDE SEQUENCE</scope>
    <source>
        <strain evidence="7">QP</strain>
    </source>
</reference>
<evidence type="ECO:0000256" key="5">
    <source>
        <dbReference type="SAM" id="MobiDB-lite"/>
    </source>
</evidence>
<feature type="region of interest" description="Disordered" evidence="5">
    <location>
        <begin position="252"/>
        <end position="300"/>
    </location>
</feature>
<feature type="transmembrane region" description="Helical" evidence="6">
    <location>
        <begin position="83"/>
        <end position="102"/>
    </location>
</feature>
<gene>
    <name evidence="7" type="ORF">EDB92DRAFT_1941119</name>
</gene>
<dbReference type="GO" id="GO:0022857">
    <property type="term" value="F:transmembrane transporter activity"/>
    <property type="evidence" value="ECO:0007669"/>
    <property type="project" value="InterPro"/>
</dbReference>
<dbReference type="Proteomes" id="UP001201163">
    <property type="component" value="Unassembled WGS sequence"/>
</dbReference>
<evidence type="ECO:0000256" key="3">
    <source>
        <dbReference type="ARBA" id="ARBA00022989"/>
    </source>
</evidence>
<evidence type="ECO:0000256" key="2">
    <source>
        <dbReference type="ARBA" id="ARBA00022692"/>
    </source>
</evidence>
<evidence type="ECO:0000313" key="8">
    <source>
        <dbReference type="Proteomes" id="UP001201163"/>
    </source>
</evidence>
<keyword evidence="8" id="KW-1185">Reference proteome</keyword>
<dbReference type="Gene3D" id="1.20.1250.20">
    <property type="entry name" value="MFS general substrate transporter like domains"/>
    <property type="match status" value="2"/>
</dbReference>
<evidence type="ECO:0000256" key="6">
    <source>
        <dbReference type="SAM" id="Phobius"/>
    </source>
</evidence>